<dbReference type="EMBL" id="BARS01021051">
    <property type="protein sequence ID" value="GAG13456.1"/>
    <property type="molecule type" value="Genomic_DNA"/>
</dbReference>
<dbReference type="AlphaFoldDB" id="X0WLB0"/>
<name>X0WLB0_9ZZZZ</name>
<dbReference type="Pfam" id="PF00534">
    <property type="entry name" value="Glycos_transf_1"/>
    <property type="match status" value="1"/>
</dbReference>
<reference evidence="2" key="1">
    <citation type="journal article" date="2014" name="Front. Microbiol.">
        <title>High frequency of phylogenetically diverse reductive dehalogenase-homologous genes in deep subseafloor sedimentary metagenomes.</title>
        <authorList>
            <person name="Kawai M."/>
            <person name="Futagami T."/>
            <person name="Toyoda A."/>
            <person name="Takaki Y."/>
            <person name="Nishi S."/>
            <person name="Hori S."/>
            <person name="Arai W."/>
            <person name="Tsubouchi T."/>
            <person name="Morono Y."/>
            <person name="Uchiyama I."/>
            <person name="Ito T."/>
            <person name="Fujiyama A."/>
            <person name="Inagaki F."/>
            <person name="Takami H."/>
        </authorList>
    </citation>
    <scope>NUCLEOTIDE SEQUENCE</scope>
    <source>
        <strain evidence="2">Expedition CK06-06</strain>
    </source>
</reference>
<dbReference type="SUPFAM" id="SSF53756">
    <property type="entry name" value="UDP-Glycosyltransferase/glycogen phosphorylase"/>
    <property type="match status" value="1"/>
</dbReference>
<accession>X0WLB0</accession>
<feature type="domain" description="Glycosyl transferase family 1" evidence="1">
    <location>
        <begin position="2"/>
        <end position="44"/>
    </location>
</feature>
<dbReference type="Gene3D" id="3.40.50.2000">
    <property type="entry name" value="Glycogen Phosphorylase B"/>
    <property type="match status" value="2"/>
</dbReference>
<gene>
    <name evidence="2" type="ORF">S01H1_33870</name>
</gene>
<dbReference type="InterPro" id="IPR001296">
    <property type="entry name" value="Glyco_trans_1"/>
</dbReference>
<protein>
    <recommendedName>
        <fullName evidence="1">Glycosyl transferase family 1 domain-containing protein</fullName>
    </recommendedName>
</protein>
<proteinExistence type="predicted"/>
<dbReference type="GO" id="GO:0016757">
    <property type="term" value="F:glycosyltransferase activity"/>
    <property type="evidence" value="ECO:0007669"/>
    <property type="project" value="InterPro"/>
</dbReference>
<evidence type="ECO:0000313" key="2">
    <source>
        <dbReference type="EMBL" id="GAG13456.1"/>
    </source>
</evidence>
<evidence type="ECO:0000259" key="1">
    <source>
        <dbReference type="Pfam" id="PF00534"/>
    </source>
</evidence>
<sequence length="76" mass="8872">TEIIEDTVNGVLVSPKNPQIIARAIIQLASKKKKSEEMGRRGRKEIEKRFNTDTYIAKMLNIYKKILDKRNLEKTR</sequence>
<comment type="caution">
    <text evidence="2">The sequence shown here is derived from an EMBL/GenBank/DDBJ whole genome shotgun (WGS) entry which is preliminary data.</text>
</comment>
<organism evidence="2">
    <name type="scientific">marine sediment metagenome</name>
    <dbReference type="NCBI Taxonomy" id="412755"/>
    <lineage>
        <taxon>unclassified sequences</taxon>
        <taxon>metagenomes</taxon>
        <taxon>ecological metagenomes</taxon>
    </lineage>
</organism>
<feature type="non-terminal residue" evidence="2">
    <location>
        <position position="1"/>
    </location>
</feature>